<keyword evidence="2" id="KW-0813">Transport</keyword>
<feature type="signal peptide" evidence="14">
    <location>
        <begin position="1"/>
        <end position="17"/>
    </location>
</feature>
<dbReference type="RefSeq" id="WP_075797576.1">
    <property type="nucleotide sequence ID" value="NZ_CP015583.1"/>
</dbReference>
<feature type="binding site" description="axial binding residue" evidence="13">
    <location>
        <position position="326"/>
    </location>
    <ligand>
        <name>heme c</name>
        <dbReference type="ChEBI" id="CHEBI:61717"/>
        <label>3</label>
    </ligand>
    <ligandPart>
        <name>Fe</name>
        <dbReference type="ChEBI" id="CHEBI:18248"/>
    </ligandPart>
</feature>
<evidence type="ECO:0000256" key="9">
    <source>
        <dbReference type="ARBA" id="ARBA00022982"/>
    </source>
</evidence>
<evidence type="ECO:0000256" key="4">
    <source>
        <dbReference type="ARBA" id="ARBA00022617"/>
    </source>
</evidence>
<evidence type="ECO:0000256" key="12">
    <source>
        <dbReference type="PIRSR" id="PIRSR000018-50"/>
    </source>
</evidence>
<evidence type="ECO:0000256" key="3">
    <source>
        <dbReference type="ARBA" id="ARBA00022475"/>
    </source>
</evidence>
<evidence type="ECO:0000256" key="6">
    <source>
        <dbReference type="ARBA" id="ARBA00022723"/>
    </source>
</evidence>
<dbReference type="InterPro" id="IPR036909">
    <property type="entry name" value="Cyt_c-like_dom_sf"/>
</dbReference>
<dbReference type="STRING" id="257708.RGI145_05490"/>
<comment type="cofactor">
    <cofactor evidence="12">
        <name>heme c</name>
        <dbReference type="ChEBI" id="CHEBI:61717"/>
    </cofactor>
    <text evidence="12">Binds 3 heme c groups covalently per subunit.</text>
</comment>
<dbReference type="InterPro" id="IPR014353">
    <property type="entry name" value="Membr-bd_ADH_cyt_c"/>
</dbReference>
<dbReference type="GO" id="GO:0005506">
    <property type="term" value="F:iron ion binding"/>
    <property type="evidence" value="ECO:0007669"/>
    <property type="project" value="InterPro"/>
</dbReference>
<organism evidence="16 17">
    <name type="scientific">Roseomonas gilardii</name>
    <dbReference type="NCBI Taxonomy" id="257708"/>
    <lineage>
        <taxon>Bacteria</taxon>
        <taxon>Pseudomonadati</taxon>
        <taxon>Pseudomonadota</taxon>
        <taxon>Alphaproteobacteria</taxon>
        <taxon>Acetobacterales</taxon>
        <taxon>Roseomonadaceae</taxon>
        <taxon>Roseomonas</taxon>
    </lineage>
</organism>
<keyword evidence="5" id="KW-0679">Respiratory chain</keyword>
<dbReference type="GO" id="GO:0005886">
    <property type="term" value="C:plasma membrane"/>
    <property type="evidence" value="ECO:0007669"/>
    <property type="project" value="UniProtKB-SubCell"/>
</dbReference>
<evidence type="ECO:0000256" key="14">
    <source>
        <dbReference type="SAM" id="SignalP"/>
    </source>
</evidence>
<feature type="domain" description="Cytochrome c" evidence="15">
    <location>
        <begin position="184"/>
        <end position="292"/>
    </location>
</feature>
<dbReference type="GO" id="GO:0009055">
    <property type="term" value="F:electron transfer activity"/>
    <property type="evidence" value="ECO:0007669"/>
    <property type="project" value="InterPro"/>
</dbReference>
<dbReference type="Pfam" id="PF00034">
    <property type="entry name" value="Cytochrom_C"/>
    <property type="match status" value="1"/>
</dbReference>
<feature type="binding site" description="covalent" evidence="12">
    <location>
        <position position="202"/>
    </location>
    <ligand>
        <name>heme c</name>
        <dbReference type="ChEBI" id="CHEBI:61717"/>
        <label>2</label>
    </ligand>
</feature>
<feature type="binding site" description="axial binding residue" evidence="13">
    <location>
        <position position="48"/>
    </location>
    <ligand>
        <name>heme c</name>
        <dbReference type="ChEBI" id="CHEBI:61717"/>
        <label>1</label>
    </ligand>
    <ligandPart>
        <name>Fe</name>
        <dbReference type="ChEBI" id="CHEBI:18248"/>
    </ligandPart>
</feature>
<evidence type="ECO:0000256" key="13">
    <source>
        <dbReference type="PIRSR" id="PIRSR000018-51"/>
    </source>
</evidence>
<dbReference type="PROSITE" id="PS51007">
    <property type="entry name" value="CYTC"/>
    <property type="match status" value="3"/>
</dbReference>
<feature type="binding site" description="covalent" evidence="12">
    <location>
        <position position="322"/>
    </location>
    <ligand>
        <name>heme c</name>
        <dbReference type="ChEBI" id="CHEBI:61717"/>
        <label>3</label>
    </ligand>
</feature>
<dbReference type="PIRSF" id="PIRSF000018">
    <property type="entry name" value="Mb_ADH_cyt_c"/>
    <property type="match status" value="1"/>
</dbReference>
<keyword evidence="8" id="KW-0677">Repeat</keyword>
<name>A0A1L7ADC5_9PROT</name>
<dbReference type="Proteomes" id="UP000185494">
    <property type="component" value="Chromosome 1"/>
</dbReference>
<dbReference type="InterPro" id="IPR008168">
    <property type="entry name" value="Cyt_C_IC"/>
</dbReference>
<evidence type="ECO:0000256" key="1">
    <source>
        <dbReference type="ARBA" id="ARBA00004236"/>
    </source>
</evidence>
<dbReference type="InterPro" id="IPR009056">
    <property type="entry name" value="Cyt_c-like_dom"/>
</dbReference>
<dbReference type="PANTHER" id="PTHR35008">
    <property type="entry name" value="BLL4482 PROTEIN-RELATED"/>
    <property type="match status" value="1"/>
</dbReference>
<keyword evidence="6 13" id="KW-0479">Metal-binding</keyword>
<evidence type="ECO:0000259" key="15">
    <source>
        <dbReference type="PROSITE" id="PS51007"/>
    </source>
</evidence>
<dbReference type="EMBL" id="CP015583">
    <property type="protein sequence ID" value="APT56639.1"/>
    <property type="molecule type" value="Genomic_DNA"/>
</dbReference>
<evidence type="ECO:0000256" key="10">
    <source>
        <dbReference type="ARBA" id="ARBA00023004"/>
    </source>
</evidence>
<dbReference type="Gene3D" id="1.10.760.10">
    <property type="entry name" value="Cytochrome c-like domain"/>
    <property type="match status" value="3"/>
</dbReference>
<proteinExistence type="predicted"/>
<dbReference type="InterPro" id="IPR051459">
    <property type="entry name" value="Cytochrome_c-type_DH"/>
</dbReference>
<feature type="chain" id="PRO_5012250656" evidence="14">
    <location>
        <begin position="18"/>
        <end position="423"/>
    </location>
</feature>
<keyword evidence="10 13" id="KW-0408">Iron</keyword>
<sequence>MRPLFLALAGFAATAMAAGSPARAEPDRYDQIERGRYLATLGDCTACHAGSGIAPGMPGYSSRGFAGGRPIETPFGQIRAANITPDRETGIGTWTADHFYRALHEGRAADGTHLYPAFPYTYYTRVTREDSDAIFAFLQSLEPVQNPVDRNTLPFPFNIRLLMKGWNLLFFRPGEFEPVIGRSAEWNRGAYIVEGLGHCGACHTPKNMLGGDRTSQTLGGGELQGWFAPALTTDNRAGIGGWSIEEIVEYLRTGHNAHSAASGPMAEVVEYSTKLMTEADLRAIATYLKQPREEPAVASAPAPLPAGNVQMQAGAAIYMDGCQACHGADGKGVAGLFPRLAGSPTLQQSGPETLLRVVMQGSKPATTDAVPTAASMPAFGWRLTDDQAAAVTTYIRNSWGNAAPAVTASQAQSMRSRLAQNPN</sequence>
<gene>
    <name evidence="16" type="ORF">RGI145_05490</name>
</gene>
<evidence type="ECO:0000256" key="11">
    <source>
        <dbReference type="ARBA" id="ARBA00023136"/>
    </source>
</evidence>
<dbReference type="eggNOG" id="COG2010">
    <property type="taxonomic scope" value="Bacteria"/>
</dbReference>
<protein>
    <submittedName>
        <fullName evidence="16">Alcohol dehydrogenase</fullName>
    </submittedName>
</protein>
<keyword evidence="3" id="KW-1003">Cell membrane</keyword>
<dbReference type="GO" id="GO:0016614">
    <property type="term" value="F:oxidoreductase activity, acting on CH-OH group of donors"/>
    <property type="evidence" value="ECO:0007669"/>
    <property type="project" value="InterPro"/>
</dbReference>
<keyword evidence="7 14" id="KW-0732">Signal</keyword>
<dbReference type="SUPFAM" id="SSF46626">
    <property type="entry name" value="Cytochrome c"/>
    <property type="match status" value="3"/>
</dbReference>
<evidence type="ECO:0000313" key="16">
    <source>
        <dbReference type="EMBL" id="APT56639.1"/>
    </source>
</evidence>
<evidence type="ECO:0000313" key="17">
    <source>
        <dbReference type="Proteomes" id="UP000185494"/>
    </source>
</evidence>
<reference evidence="16 17" key="1">
    <citation type="submission" date="2016-05" db="EMBL/GenBank/DDBJ databases">
        <title>Complete Genome and Methylome Analysis of Psychrotrophic Bacterial Isolates from Antarctic Lake Untersee.</title>
        <authorList>
            <person name="Fomenkov A."/>
            <person name="Akimov V.N."/>
            <person name="Vasilyeva L.V."/>
            <person name="Andersen D."/>
            <person name="Vincze T."/>
            <person name="Roberts R.J."/>
        </authorList>
    </citation>
    <scope>NUCLEOTIDE SEQUENCE [LARGE SCALE GENOMIC DNA]</scope>
    <source>
        <strain evidence="16 17">U14-5</strain>
    </source>
</reference>
<feature type="binding site" description="covalent" evidence="12">
    <location>
        <position position="47"/>
    </location>
    <ligand>
        <name>heme c</name>
        <dbReference type="ChEBI" id="CHEBI:61717"/>
        <label>1</label>
    </ligand>
</feature>
<keyword evidence="9" id="KW-0249">Electron transport</keyword>
<evidence type="ECO:0000256" key="2">
    <source>
        <dbReference type="ARBA" id="ARBA00022448"/>
    </source>
</evidence>
<feature type="binding site" description="covalent" evidence="12">
    <location>
        <position position="44"/>
    </location>
    <ligand>
        <name>heme c</name>
        <dbReference type="ChEBI" id="CHEBI:61717"/>
        <label>1</label>
    </ligand>
</feature>
<feature type="domain" description="Cytochrome c" evidence="15">
    <location>
        <begin position="309"/>
        <end position="399"/>
    </location>
</feature>
<keyword evidence="11" id="KW-0472">Membrane</keyword>
<dbReference type="GO" id="GO:0020037">
    <property type="term" value="F:heme binding"/>
    <property type="evidence" value="ECO:0007669"/>
    <property type="project" value="InterPro"/>
</dbReference>
<keyword evidence="4 12" id="KW-0349">Heme</keyword>
<feature type="binding site" description="covalent" evidence="12">
    <location>
        <position position="199"/>
    </location>
    <ligand>
        <name>heme c</name>
        <dbReference type="ChEBI" id="CHEBI:61717"/>
        <label>2</label>
    </ligand>
</feature>
<evidence type="ECO:0000256" key="8">
    <source>
        <dbReference type="ARBA" id="ARBA00022737"/>
    </source>
</evidence>
<dbReference type="PANTHER" id="PTHR35008:SF8">
    <property type="entry name" value="ALCOHOL DEHYDROGENASE CYTOCHROME C SUBUNIT"/>
    <property type="match status" value="1"/>
</dbReference>
<dbReference type="PRINTS" id="PR00605">
    <property type="entry name" value="CYTCHROMECIC"/>
</dbReference>
<comment type="subcellular location">
    <subcellularLocation>
        <location evidence="1">Cell membrane</location>
    </subcellularLocation>
</comment>
<dbReference type="AlphaFoldDB" id="A0A1L7ADC5"/>
<accession>A0A1L7ADC5</accession>
<feature type="domain" description="Cytochrome c" evidence="15">
    <location>
        <begin position="30"/>
        <end position="142"/>
    </location>
</feature>
<evidence type="ECO:0000256" key="7">
    <source>
        <dbReference type="ARBA" id="ARBA00022729"/>
    </source>
</evidence>
<feature type="binding site" description="axial binding residue" evidence="13">
    <location>
        <position position="203"/>
    </location>
    <ligand>
        <name>heme c</name>
        <dbReference type="ChEBI" id="CHEBI:61717"/>
        <label>2</label>
    </ligand>
    <ligandPart>
        <name>Fe</name>
        <dbReference type="ChEBI" id="CHEBI:18248"/>
    </ligandPart>
</feature>
<dbReference type="KEGG" id="rgi:RGI145_05490"/>
<evidence type="ECO:0000256" key="5">
    <source>
        <dbReference type="ARBA" id="ARBA00022660"/>
    </source>
</evidence>
<feature type="binding site" description="covalent" evidence="12">
    <location>
        <position position="325"/>
    </location>
    <ligand>
        <name>heme c</name>
        <dbReference type="ChEBI" id="CHEBI:61717"/>
        <label>3</label>
    </ligand>
</feature>